<proteinExistence type="predicted"/>
<dbReference type="EMBL" id="MLJW01001049">
    <property type="protein sequence ID" value="OIQ80524.1"/>
    <property type="molecule type" value="Genomic_DNA"/>
</dbReference>
<sequence>MATPIPRDDRSKASRFGLHPPRLTLLSKTYTTSWDITAGWSRPMAKVHNDMAFLDFGKCSL</sequence>
<name>A0A1J5QKN8_9ZZZZ</name>
<organism evidence="1">
    <name type="scientific">mine drainage metagenome</name>
    <dbReference type="NCBI Taxonomy" id="410659"/>
    <lineage>
        <taxon>unclassified sequences</taxon>
        <taxon>metagenomes</taxon>
        <taxon>ecological metagenomes</taxon>
    </lineage>
</organism>
<accession>A0A1J5QKN8</accession>
<reference evidence="1" key="1">
    <citation type="submission" date="2016-10" db="EMBL/GenBank/DDBJ databases">
        <title>Sequence of Gallionella enrichment culture.</title>
        <authorList>
            <person name="Poehlein A."/>
            <person name="Muehling M."/>
            <person name="Daniel R."/>
        </authorList>
    </citation>
    <scope>NUCLEOTIDE SEQUENCE</scope>
</reference>
<gene>
    <name evidence="1" type="ORF">GALL_377200</name>
</gene>
<comment type="caution">
    <text evidence="1">The sequence shown here is derived from an EMBL/GenBank/DDBJ whole genome shotgun (WGS) entry which is preliminary data.</text>
</comment>
<protein>
    <submittedName>
        <fullName evidence="1">Uncharacterized protein</fullName>
    </submittedName>
</protein>
<dbReference type="AlphaFoldDB" id="A0A1J5QKN8"/>
<evidence type="ECO:0000313" key="1">
    <source>
        <dbReference type="EMBL" id="OIQ80524.1"/>
    </source>
</evidence>